<dbReference type="AlphaFoldDB" id="A0A087T1D8"/>
<accession>A0A087T1D8</accession>
<gene>
    <name evidence="1" type="ORF">X975_13274</name>
</gene>
<name>A0A087T1D8_STEMI</name>
<protein>
    <submittedName>
        <fullName evidence="1">Uncharacterized protein</fullName>
    </submittedName>
</protein>
<dbReference type="EMBL" id="KK112945">
    <property type="protein sequence ID" value="KFM58927.1"/>
    <property type="molecule type" value="Genomic_DNA"/>
</dbReference>
<organism evidence="1 2">
    <name type="scientific">Stegodyphus mimosarum</name>
    <name type="common">African social velvet spider</name>
    <dbReference type="NCBI Taxonomy" id="407821"/>
    <lineage>
        <taxon>Eukaryota</taxon>
        <taxon>Metazoa</taxon>
        <taxon>Ecdysozoa</taxon>
        <taxon>Arthropoda</taxon>
        <taxon>Chelicerata</taxon>
        <taxon>Arachnida</taxon>
        <taxon>Araneae</taxon>
        <taxon>Araneomorphae</taxon>
        <taxon>Entelegynae</taxon>
        <taxon>Eresoidea</taxon>
        <taxon>Eresidae</taxon>
        <taxon>Stegodyphus</taxon>
    </lineage>
</organism>
<evidence type="ECO:0000313" key="1">
    <source>
        <dbReference type="EMBL" id="KFM58927.1"/>
    </source>
</evidence>
<dbReference type="Proteomes" id="UP000054359">
    <property type="component" value="Unassembled WGS sequence"/>
</dbReference>
<reference evidence="1 2" key="1">
    <citation type="submission" date="2013-11" db="EMBL/GenBank/DDBJ databases">
        <title>Genome sequencing of Stegodyphus mimosarum.</title>
        <authorList>
            <person name="Bechsgaard J."/>
        </authorList>
    </citation>
    <scope>NUCLEOTIDE SEQUENCE [LARGE SCALE GENOMIC DNA]</scope>
</reference>
<keyword evidence="2" id="KW-1185">Reference proteome</keyword>
<sequence length="49" mass="5873">LDIKSLLDTTRRKSRHKIYVKTFRLVLKTSNINIVFKISFQIHVCTKLR</sequence>
<proteinExistence type="predicted"/>
<evidence type="ECO:0000313" key="2">
    <source>
        <dbReference type="Proteomes" id="UP000054359"/>
    </source>
</evidence>
<feature type="non-terminal residue" evidence="1">
    <location>
        <position position="49"/>
    </location>
</feature>
<feature type="non-terminal residue" evidence="1">
    <location>
        <position position="1"/>
    </location>
</feature>